<reference evidence="2" key="1">
    <citation type="submission" date="2022-11" db="UniProtKB">
        <authorList>
            <consortium name="WormBaseParasite"/>
        </authorList>
    </citation>
    <scope>IDENTIFICATION</scope>
</reference>
<evidence type="ECO:0000313" key="2">
    <source>
        <dbReference type="WBParaSite" id="ES5_v2.g21604.t1"/>
    </source>
</evidence>
<accession>A0AC34FW43</accession>
<dbReference type="Proteomes" id="UP000887579">
    <property type="component" value="Unplaced"/>
</dbReference>
<evidence type="ECO:0000313" key="1">
    <source>
        <dbReference type="Proteomes" id="UP000887579"/>
    </source>
</evidence>
<dbReference type="WBParaSite" id="ES5_v2.g21604.t1">
    <property type="protein sequence ID" value="ES5_v2.g21604.t1"/>
    <property type="gene ID" value="ES5_v2.g21604"/>
</dbReference>
<protein>
    <submittedName>
        <fullName evidence="2">Uncharacterized protein</fullName>
    </submittedName>
</protein>
<organism evidence="1 2">
    <name type="scientific">Panagrolaimus sp. ES5</name>
    <dbReference type="NCBI Taxonomy" id="591445"/>
    <lineage>
        <taxon>Eukaryota</taxon>
        <taxon>Metazoa</taxon>
        <taxon>Ecdysozoa</taxon>
        <taxon>Nematoda</taxon>
        <taxon>Chromadorea</taxon>
        <taxon>Rhabditida</taxon>
        <taxon>Tylenchina</taxon>
        <taxon>Panagrolaimomorpha</taxon>
        <taxon>Panagrolaimoidea</taxon>
        <taxon>Panagrolaimidae</taxon>
        <taxon>Panagrolaimus</taxon>
    </lineage>
</organism>
<proteinExistence type="predicted"/>
<sequence length="91" mass="9972">MVAAIKDEKSADLILGNQSVSNQIIDDKHVRVDRAVTGGGKKRRKGGKKGKGRGGRKASKKGRRPIQPARKLSPRKGHKSHQSKHRSSKRS</sequence>
<name>A0AC34FW43_9BILA</name>